<dbReference type="CDD" id="cd00130">
    <property type="entry name" value="PAS"/>
    <property type="match status" value="1"/>
</dbReference>
<feature type="transmembrane region" description="Helical" evidence="8">
    <location>
        <begin position="40"/>
        <end position="59"/>
    </location>
</feature>
<evidence type="ECO:0000256" key="1">
    <source>
        <dbReference type="ARBA" id="ARBA00000085"/>
    </source>
</evidence>
<dbReference type="Gene3D" id="1.10.287.130">
    <property type="match status" value="1"/>
</dbReference>
<dbReference type="GO" id="GO:0006355">
    <property type="term" value="P:regulation of DNA-templated transcription"/>
    <property type="evidence" value="ECO:0007669"/>
    <property type="project" value="InterPro"/>
</dbReference>
<dbReference type="Pfam" id="PF00512">
    <property type="entry name" value="HisKA"/>
    <property type="match status" value="1"/>
</dbReference>
<dbReference type="InterPro" id="IPR004358">
    <property type="entry name" value="Sig_transdc_His_kin-like_C"/>
</dbReference>
<evidence type="ECO:0000313" key="11">
    <source>
        <dbReference type="EMBL" id="MCA9389782.1"/>
    </source>
</evidence>
<keyword evidence="5" id="KW-0418">Kinase</keyword>
<keyword evidence="7 8" id="KW-0472">Membrane</keyword>
<evidence type="ECO:0000256" key="2">
    <source>
        <dbReference type="ARBA" id="ARBA00012438"/>
    </source>
</evidence>
<dbReference type="SUPFAM" id="SSF55785">
    <property type="entry name" value="PYP-like sensor domain (PAS domain)"/>
    <property type="match status" value="1"/>
</dbReference>
<dbReference type="Gene3D" id="3.30.450.20">
    <property type="entry name" value="PAS domain"/>
    <property type="match status" value="1"/>
</dbReference>
<feature type="transmembrane region" description="Helical" evidence="8">
    <location>
        <begin position="6"/>
        <end position="28"/>
    </location>
</feature>
<feature type="transmembrane region" description="Helical" evidence="8">
    <location>
        <begin position="179"/>
        <end position="201"/>
    </location>
</feature>
<dbReference type="FunFam" id="3.30.565.10:FF:000006">
    <property type="entry name" value="Sensor histidine kinase WalK"/>
    <property type="match status" value="1"/>
</dbReference>
<name>A0A955LGC9_UNCKA</name>
<evidence type="ECO:0000256" key="3">
    <source>
        <dbReference type="ARBA" id="ARBA00022553"/>
    </source>
</evidence>
<keyword evidence="8" id="KW-0812">Transmembrane</keyword>
<sequence length="833" mass="95066">MMDNSSFIYPAVGAFFGLLTIRLGVYVLTRRIDRLMNNSFGLLAVLLGFWVVALNLASYSHVLPVLTWLQISFTSLIISHIFHILFMFHFPRKDRLSRWGIIVAAGYFVLSMPFLYVLYTSPQTWFTSITTVNGLYRINTGRFVDFWGIFMAFSMIPVYVPIILRWKKLRPYEKDQIKYQIAGMVLMILTILFLVLILPIFSHEKQFTLRQSSFAVVIYAFATFYAIAKHKLLDITIAFKGIFTQVSFFFVSVLMFLVFVYGLIPIFFPRGSELLYDFPVVNIAVFVVLISAFFTFGVFPVKNWFEHAVGKLLSGRNENTQDVIRDFSEMLSHSLELEQLKEEIAEVFHKLFRVEFVEVKLLESGNVCFAYLLKHPGMIVYSSLVKELLDTKDFSQKVDMLELQDYLRDNRIELVLPLIDSGEIIGAVFVSPKGDSSTFSESDINIVESLGAQISVAIQNARLFEELKRERNIMSAERDQLDAVLASTSDAVLAVGQDNRIVYTNNAAANLLGWNKKELLHRSIEQVLEMYEEGAEDRLNFDKLCDFDQEKSGCTKFNIKIIDKQHREKHVNIVANKIPAGKALGMAYIITLHDITNDYEVEKMKLDFVSLAAHELKTPITILRGYLYYLYENTLIKSVEGKERHAVERSIETTKTLTTLVDNLLNVSRIEQGRLQVSPRYVKFNNLIEQSLAEFELMAKTKGLEFIYKENKDTDLKVFADVTRIGEVLRNLLDNAIKYTEKGSVTISSELKPETDEILVKITDTGKGIPDEAKEKIGTKFYREEKEMKMGSKGTGLGLYITKSIIESHGGTFGFDSELGKGSTFYFTLPLSV</sequence>
<dbReference type="PANTHER" id="PTHR45453">
    <property type="entry name" value="PHOSPHATE REGULON SENSOR PROTEIN PHOR"/>
    <property type="match status" value="1"/>
</dbReference>
<evidence type="ECO:0000256" key="6">
    <source>
        <dbReference type="ARBA" id="ARBA00023012"/>
    </source>
</evidence>
<dbReference type="Gene3D" id="3.30.450.40">
    <property type="match status" value="1"/>
</dbReference>
<dbReference type="InterPro" id="IPR035965">
    <property type="entry name" value="PAS-like_dom_sf"/>
</dbReference>
<dbReference type="GO" id="GO:0004721">
    <property type="term" value="F:phosphoprotein phosphatase activity"/>
    <property type="evidence" value="ECO:0007669"/>
    <property type="project" value="TreeGrafter"/>
</dbReference>
<evidence type="ECO:0000259" key="10">
    <source>
        <dbReference type="PROSITE" id="PS50112"/>
    </source>
</evidence>
<dbReference type="NCBIfam" id="TIGR00229">
    <property type="entry name" value="sensory_box"/>
    <property type="match status" value="1"/>
</dbReference>
<dbReference type="PANTHER" id="PTHR45453:SF1">
    <property type="entry name" value="PHOSPHATE REGULON SENSOR PROTEIN PHOR"/>
    <property type="match status" value="1"/>
</dbReference>
<dbReference type="GO" id="GO:0016036">
    <property type="term" value="P:cellular response to phosphate starvation"/>
    <property type="evidence" value="ECO:0007669"/>
    <property type="project" value="TreeGrafter"/>
</dbReference>
<dbReference type="InterPro" id="IPR029016">
    <property type="entry name" value="GAF-like_dom_sf"/>
</dbReference>
<dbReference type="InterPro" id="IPR036097">
    <property type="entry name" value="HisK_dim/P_sf"/>
</dbReference>
<keyword evidence="4" id="KW-0808">Transferase</keyword>
<gene>
    <name evidence="11" type="ORF">KC571_00070</name>
</gene>
<evidence type="ECO:0000256" key="4">
    <source>
        <dbReference type="ARBA" id="ARBA00022679"/>
    </source>
</evidence>
<dbReference type="PRINTS" id="PR00344">
    <property type="entry name" value="BCTRLSENSOR"/>
</dbReference>
<dbReference type="CDD" id="cd00082">
    <property type="entry name" value="HisKA"/>
    <property type="match status" value="1"/>
</dbReference>
<evidence type="ECO:0000256" key="5">
    <source>
        <dbReference type="ARBA" id="ARBA00022777"/>
    </source>
</evidence>
<dbReference type="EMBL" id="JAGQKX010000001">
    <property type="protein sequence ID" value="MCA9389782.1"/>
    <property type="molecule type" value="Genomic_DNA"/>
</dbReference>
<reference evidence="11" key="1">
    <citation type="submission" date="2020-04" db="EMBL/GenBank/DDBJ databases">
        <authorList>
            <person name="Zhang T."/>
        </authorList>
    </citation>
    <scope>NUCLEOTIDE SEQUENCE</scope>
    <source>
        <strain evidence="11">HKST-UBA01</strain>
    </source>
</reference>
<dbReference type="AlphaFoldDB" id="A0A955LGC9"/>
<dbReference type="EC" id="2.7.13.3" evidence="2"/>
<keyword evidence="3" id="KW-0597">Phosphoprotein</keyword>
<dbReference type="Gene3D" id="3.30.565.10">
    <property type="entry name" value="Histidine kinase-like ATPase, C-terminal domain"/>
    <property type="match status" value="1"/>
</dbReference>
<accession>A0A955LGC9</accession>
<feature type="transmembrane region" description="Helical" evidence="8">
    <location>
        <begin position="99"/>
        <end position="119"/>
    </location>
</feature>
<proteinExistence type="predicted"/>
<dbReference type="InterPro" id="IPR013767">
    <property type="entry name" value="PAS_fold"/>
</dbReference>
<dbReference type="SMART" id="SM00387">
    <property type="entry name" value="HATPase_c"/>
    <property type="match status" value="1"/>
</dbReference>
<feature type="transmembrane region" description="Helical" evidence="8">
    <location>
        <begin position="248"/>
        <end position="268"/>
    </location>
</feature>
<dbReference type="Pfam" id="PF13185">
    <property type="entry name" value="GAF_2"/>
    <property type="match status" value="1"/>
</dbReference>
<evidence type="ECO:0000259" key="9">
    <source>
        <dbReference type="PROSITE" id="PS50109"/>
    </source>
</evidence>
<feature type="domain" description="PAS" evidence="10">
    <location>
        <begin position="477"/>
        <end position="533"/>
    </location>
</feature>
<protein>
    <recommendedName>
        <fullName evidence="2">histidine kinase</fullName>
        <ecNumber evidence="2">2.7.13.3</ecNumber>
    </recommendedName>
</protein>
<keyword evidence="8" id="KW-1133">Transmembrane helix</keyword>
<feature type="transmembrane region" description="Helical" evidence="8">
    <location>
        <begin position="65"/>
        <end position="87"/>
    </location>
</feature>
<dbReference type="InterPro" id="IPR003018">
    <property type="entry name" value="GAF"/>
</dbReference>
<dbReference type="InterPro" id="IPR003594">
    <property type="entry name" value="HATPase_dom"/>
</dbReference>
<reference evidence="11" key="2">
    <citation type="journal article" date="2021" name="Microbiome">
        <title>Successional dynamics and alternative stable states in a saline activated sludge microbial community over 9 years.</title>
        <authorList>
            <person name="Wang Y."/>
            <person name="Ye J."/>
            <person name="Ju F."/>
            <person name="Liu L."/>
            <person name="Boyd J.A."/>
            <person name="Deng Y."/>
            <person name="Parks D.H."/>
            <person name="Jiang X."/>
            <person name="Yin X."/>
            <person name="Woodcroft B.J."/>
            <person name="Tyson G.W."/>
            <person name="Hugenholtz P."/>
            <person name="Polz M.F."/>
            <person name="Zhang T."/>
        </authorList>
    </citation>
    <scope>NUCLEOTIDE SEQUENCE</scope>
    <source>
        <strain evidence="11">HKST-UBA01</strain>
    </source>
</reference>
<dbReference type="SUPFAM" id="SSF47384">
    <property type="entry name" value="Homodimeric domain of signal transducing histidine kinase"/>
    <property type="match status" value="1"/>
</dbReference>
<keyword evidence="6" id="KW-0902">Two-component regulatory system</keyword>
<feature type="transmembrane region" description="Helical" evidence="8">
    <location>
        <begin position="207"/>
        <end position="227"/>
    </location>
</feature>
<dbReference type="InterPro" id="IPR003661">
    <property type="entry name" value="HisK_dim/P_dom"/>
</dbReference>
<dbReference type="SMART" id="SM00065">
    <property type="entry name" value="GAF"/>
    <property type="match status" value="1"/>
</dbReference>
<dbReference type="InterPro" id="IPR036890">
    <property type="entry name" value="HATPase_C_sf"/>
</dbReference>
<feature type="transmembrane region" description="Helical" evidence="8">
    <location>
        <begin position="280"/>
        <end position="301"/>
    </location>
</feature>
<feature type="domain" description="Histidine kinase" evidence="9">
    <location>
        <begin position="611"/>
        <end position="833"/>
    </location>
</feature>
<comment type="caution">
    <text evidence="11">The sequence shown here is derived from an EMBL/GenBank/DDBJ whole genome shotgun (WGS) entry which is preliminary data.</text>
</comment>
<dbReference type="GO" id="GO:0005886">
    <property type="term" value="C:plasma membrane"/>
    <property type="evidence" value="ECO:0007669"/>
    <property type="project" value="TreeGrafter"/>
</dbReference>
<dbReference type="PROSITE" id="PS50112">
    <property type="entry name" value="PAS"/>
    <property type="match status" value="1"/>
</dbReference>
<feature type="transmembrane region" description="Helical" evidence="8">
    <location>
        <begin position="146"/>
        <end position="167"/>
    </location>
</feature>
<dbReference type="Proteomes" id="UP000701698">
    <property type="component" value="Unassembled WGS sequence"/>
</dbReference>
<dbReference type="GO" id="GO:0000155">
    <property type="term" value="F:phosphorelay sensor kinase activity"/>
    <property type="evidence" value="ECO:0007669"/>
    <property type="project" value="InterPro"/>
</dbReference>
<dbReference type="SUPFAM" id="SSF55874">
    <property type="entry name" value="ATPase domain of HSP90 chaperone/DNA topoisomerase II/histidine kinase"/>
    <property type="match status" value="1"/>
</dbReference>
<evidence type="ECO:0000256" key="7">
    <source>
        <dbReference type="ARBA" id="ARBA00023136"/>
    </source>
</evidence>
<evidence type="ECO:0000256" key="8">
    <source>
        <dbReference type="SAM" id="Phobius"/>
    </source>
</evidence>
<dbReference type="PROSITE" id="PS50109">
    <property type="entry name" value="HIS_KIN"/>
    <property type="match status" value="1"/>
</dbReference>
<dbReference type="SMART" id="SM00388">
    <property type="entry name" value="HisKA"/>
    <property type="match status" value="1"/>
</dbReference>
<dbReference type="InterPro" id="IPR050351">
    <property type="entry name" value="BphY/WalK/GraS-like"/>
</dbReference>
<dbReference type="InterPro" id="IPR000014">
    <property type="entry name" value="PAS"/>
</dbReference>
<evidence type="ECO:0000313" key="12">
    <source>
        <dbReference type="Proteomes" id="UP000701698"/>
    </source>
</evidence>
<dbReference type="SUPFAM" id="SSF55781">
    <property type="entry name" value="GAF domain-like"/>
    <property type="match status" value="1"/>
</dbReference>
<dbReference type="Pfam" id="PF02518">
    <property type="entry name" value="HATPase_c"/>
    <property type="match status" value="1"/>
</dbReference>
<comment type="catalytic activity">
    <reaction evidence="1">
        <text>ATP + protein L-histidine = ADP + protein N-phospho-L-histidine.</text>
        <dbReference type="EC" id="2.7.13.3"/>
    </reaction>
</comment>
<dbReference type="SMART" id="SM00091">
    <property type="entry name" value="PAS"/>
    <property type="match status" value="1"/>
</dbReference>
<dbReference type="Pfam" id="PF00989">
    <property type="entry name" value="PAS"/>
    <property type="match status" value="1"/>
</dbReference>
<dbReference type="InterPro" id="IPR005467">
    <property type="entry name" value="His_kinase_dom"/>
</dbReference>
<organism evidence="11 12">
    <name type="scientific">candidate division WWE3 bacterium</name>
    <dbReference type="NCBI Taxonomy" id="2053526"/>
    <lineage>
        <taxon>Bacteria</taxon>
        <taxon>Katanobacteria</taxon>
    </lineage>
</organism>